<protein>
    <submittedName>
        <fullName evidence="1">Uncharacterized protein</fullName>
    </submittedName>
</protein>
<name>A0A2Z4PU31_9GAMM</name>
<reference evidence="1 2" key="1">
    <citation type="submission" date="2016-06" db="EMBL/GenBank/DDBJ databases">
        <title>The sequenced genome of the ice-adhering bacterium Marinomonas primoryensis, from Antarctica.</title>
        <authorList>
            <person name="Graham L."/>
            <person name="Vance T.D.R."/>
            <person name="Davies P.L."/>
        </authorList>
    </citation>
    <scope>NUCLEOTIDE SEQUENCE [LARGE SCALE GENOMIC DNA]</scope>
    <source>
        <strain evidence="1 2">AceL</strain>
    </source>
</reference>
<accession>A0A2Z4PU31</accession>
<dbReference type="Proteomes" id="UP000249898">
    <property type="component" value="Chromosome"/>
</dbReference>
<gene>
    <name evidence="1" type="ORF">A8139_14845</name>
</gene>
<proteinExistence type="predicted"/>
<dbReference type="EMBL" id="CP016181">
    <property type="protein sequence ID" value="AWY01112.1"/>
    <property type="molecule type" value="Genomic_DNA"/>
</dbReference>
<evidence type="ECO:0000313" key="1">
    <source>
        <dbReference type="EMBL" id="AWY01112.1"/>
    </source>
</evidence>
<organism evidence="1 2">
    <name type="scientific">Marinomonas primoryensis</name>
    <dbReference type="NCBI Taxonomy" id="178399"/>
    <lineage>
        <taxon>Bacteria</taxon>
        <taxon>Pseudomonadati</taxon>
        <taxon>Pseudomonadota</taxon>
        <taxon>Gammaproteobacteria</taxon>
        <taxon>Oceanospirillales</taxon>
        <taxon>Oceanospirillaceae</taxon>
        <taxon>Marinomonas</taxon>
    </lineage>
</organism>
<dbReference type="RefSeq" id="WP_112139354.1">
    <property type="nucleotide sequence ID" value="NZ_CP016181.1"/>
</dbReference>
<dbReference type="AlphaFoldDB" id="A0A2Z4PU31"/>
<dbReference type="OrthoDB" id="1551011at2"/>
<evidence type="ECO:0000313" key="2">
    <source>
        <dbReference type="Proteomes" id="UP000249898"/>
    </source>
</evidence>
<sequence length="166" mass="18949">MTKLVELDLEFDFSDAINAVQFDDTTTHGNSSMKRVDFIVEYEDCYRFIEVKDPDINLEGDHSSFLTKLQSGKLVASLAGKYRDSLLFRVLSNKCDKDLHYIVLLSMSSIEPPMLLNKIDALHREIPLNHNDWAISCAKSCVILNLEQYKRRFGENSIRRISDGGA</sequence>